<protein>
    <recommendedName>
        <fullName evidence="2">C2H2-type domain-containing protein</fullName>
    </recommendedName>
</protein>
<evidence type="ECO:0008006" key="2">
    <source>
        <dbReference type="Google" id="ProtNLM"/>
    </source>
</evidence>
<name>A0A0F8ZZ47_9ZZZZ</name>
<comment type="caution">
    <text evidence="1">The sequence shown here is derived from an EMBL/GenBank/DDBJ whole genome shotgun (WGS) entry which is preliminary data.</text>
</comment>
<proteinExistence type="predicted"/>
<dbReference type="AlphaFoldDB" id="A0A0F8ZZ47"/>
<gene>
    <name evidence="1" type="ORF">LCGC14_2911490</name>
</gene>
<accession>A0A0F8ZZ47</accession>
<organism evidence="1">
    <name type="scientific">marine sediment metagenome</name>
    <dbReference type="NCBI Taxonomy" id="412755"/>
    <lineage>
        <taxon>unclassified sequences</taxon>
        <taxon>metagenomes</taxon>
        <taxon>ecological metagenomes</taxon>
    </lineage>
</organism>
<sequence>MPKVFDKTPCAECSYQAFSQDDLDAHVAHAHPSGQPAPVAVANA</sequence>
<dbReference type="EMBL" id="LAZR01057621">
    <property type="protein sequence ID" value="KKK71679.1"/>
    <property type="molecule type" value="Genomic_DNA"/>
</dbReference>
<reference evidence="1" key="1">
    <citation type="journal article" date="2015" name="Nature">
        <title>Complex archaea that bridge the gap between prokaryotes and eukaryotes.</title>
        <authorList>
            <person name="Spang A."/>
            <person name="Saw J.H."/>
            <person name="Jorgensen S.L."/>
            <person name="Zaremba-Niedzwiedzka K."/>
            <person name="Martijn J."/>
            <person name="Lind A.E."/>
            <person name="van Eijk R."/>
            <person name="Schleper C."/>
            <person name="Guy L."/>
            <person name="Ettema T.J."/>
        </authorList>
    </citation>
    <scope>NUCLEOTIDE SEQUENCE</scope>
</reference>
<feature type="non-terminal residue" evidence="1">
    <location>
        <position position="44"/>
    </location>
</feature>
<evidence type="ECO:0000313" key="1">
    <source>
        <dbReference type="EMBL" id="KKK71679.1"/>
    </source>
</evidence>